<evidence type="ECO:0000256" key="6">
    <source>
        <dbReference type="ARBA" id="ARBA00022989"/>
    </source>
</evidence>
<sequence length="620" mass="68625">MRSLFSLFEGWIEPFQDRPEPMPRDGVLRFLLYFVRQVRWPFVLMLVLGALTAIIEASLYTFIGDIVDMLNEGAKPDFFAQNGPTLLAMAFVVLVVRALVTLFTALVEEQTVVPSFFNLVRWQSHQAVMDQSLSFFNEDFAGRISQKVWQAGQSAGDFMITLLQTAWYIFVYAIAALILVSELDWRLGAVIALWLAAFGIIARFFIPRIRSKAKTVANANSGVTGRIVDTYTNIQTVKLFGSRREENQGVLAAYRKFLSTLKDFTRTLTAVRATMSFVSGSMIVLISGLALMLWQQGQISVGHVAFALGLVLRLNLLLNRMLGQLNALFRNLGTLQDSMELIVKPVQVVDAKGAGNLTVSGGAIEFDKIRFHYGKEGGLIDSLSLSIESGERVGIVGPSGAGKTTLVSLLLRFYDLESGRILIDGTDISTVSQQSLRHAVGLVTQDTSLLHRSIRENLLYGKPDASEAKMREAAFRAHALEFIEDLFDQRGRRGFDAHVGERGVKLSGGQRQRISIARVLLKDAPILVLDEATSALDSEIENAIQENLQAMMHGKTVIAIAHRLSTIAEMDRLIVIDDGVIVQQGTHADLLLETDGLYHQLWQRQSGGFLPEHKSPSVVQ</sequence>
<dbReference type="Pfam" id="PF00664">
    <property type="entry name" value="ABC_membrane"/>
    <property type="match status" value="1"/>
</dbReference>
<evidence type="ECO:0000256" key="2">
    <source>
        <dbReference type="ARBA" id="ARBA00005417"/>
    </source>
</evidence>
<dbReference type="Proteomes" id="UP000320593">
    <property type="component" value="Unassembled WGS sequence"/>
</dbReference>
<dbReference type="GO" id="GO:0005886">
    <property type="term" value="C:plasma membrane"/>
    <property type="evidence" value="ECO:0007669"/>
    <property type="project" value="UniProtKB-SubCell"/>
</dbReference>
<feature type="transmembrane region" description="Helical" evidence="9">
    <location>
        <begin position="42"/>
        <end position="63"/>
    </location>
</feature>
<comment type="function">
    <text evidence="8">Part of an ABC transporter complex. Transmembrane domains (TMD) form a pore in the inner membrane and the ATP-binding domain (NBD) is responsible for energy generation.</text>
</comment>
<protein>
    <submittedName>
        <fullName evidence="12">ATP-binding cassette subfamily B multidrug efflux pump</fullName>
    </submittedName>
</protein>
<evidence type="ECO:0000256" key="3">
    <source>
        <dbReference type="ARBA" id="ARBA00022692"/>
    </source>
</evidence>
<comment type="subcellular location">
    <subcellularLocation>
        <location evidence="1">Cell membrane</location>
        <topology evidence="1">Multi-pass membrane protein</topology>
    </subcellularLocation>
</comment>
<name>A0A562SXU5_9HYPH</name>
<dbReference type="PANTHER" id="PTHR43394:SF1">
    <property type="entry name" value="ATP-BINDING CASSETTE SUB-FAMILY B MEMBER 10, MITOCHONDRIAL"/>
    <property type="match status" value="1"/>
</dbReference>
<dbReference type="Gene3D" id="1.20.1560.10">
    <property type="entry name" value="ABC transporter type 1, transmembrane domain"/>
    <property type="match status" value="1"/>
</dbReference>
<dbReference type="InterPro" id="IPR017871">
    <property type="entry name" value="ABC_transporter-like_CS"/>
</dbReference>
<proteinExistence type="inferred from homology"/>
<evidence type="ECO:0000256" key="7">
    <source>
        <dbReference type="ARBA" id="ARBA00023136"/>
    </source>
</evidence>
<dbReference type="GO" id="GO:0005524">
    <property type="term" value="F:ATP binding"/>
    <property type="evidence" value="ECO:0007669"/>
    <property type="project" value="UniProtKB-KW"/>
</dbReference>
<evidence type="ECO:0000256" key="5">
    <source>
        <dbReference type="ARBA" id="ARBA00022840"/>
    </source>
</evidence>
<keyword evidence="4" id="KW-0547">Nucleotide-binding</keyword>
<dbReference type="GO" id="GO:0016887">
    <property type="term" value="F:ATP hydrolysis activity"/>
    <property type="evidence" value="ECO:0007669"/>
    <property type="project" value="InterPro"/>
</dbReference>
<dbReference type="SUPFAM" id="SSF90123">
    <property type="entry name" value="ABC transporter transmembrane region"/>
    <property type="match status" value="1"/>
</dbReference>
<gene>
    <name evidence="12" type="ORF">JM93_02820</name>
</gene>
<dbReference type="PANTHER" id="PTHR43394">
    <property type="entry name" value="ATP-DEPENDENT PERMEASE MDL1, MITOCHONDRIAL"/>
    <property type="match status" value="1"/>
</dbReference>
<reference evidence="12 13" key="1">
    <citation type="submission" date="2019-07" db="EMBL/GenBank/DDBJ databases">
        <title>Genomic Encyclopedia of Archaeal and Bacterial Type Strains, Phase II (KMG-II): from individual species to whole genera.</title>
        <authorList>
            <person name="Goeker M."/>
        </authorList>
    </citation>
    <scope>NUCLEOTIDE SEQUENCE [LARGE SCALE GENOMIC DNA]</scope>
    <source>
        <strain evidence="12 13">ATCC BAA-252</strain>
    </source>
</reference>
<dbReference type="InterPro" id="IPR003439">
    <property type="entry name" value="ABC_transporter-like_ATP-bd"/>
</dbReference>
<feature type="transmembrane region" description="Helical" evidence="9">
    <location>
        <begin position="158"/>
        <end position="179"/>
    </location>
</feature>
<dbReference type="PROSITE" id="PS50893">
    <property type="entry name" value="ABC_TRANSPORTER_2"/>
    <property type="match status" value="1"/>
</dbReference>
<keyword evidence="3 9" id="KW-0812">Transmembrane</keyword>
<dbReference type="PROSITE" id="PS00211">
    <property type="entry name" value="ABC_TRANSPORTER_1"/>
    <property type="match status" value="1"/>
</dbReference>
<evidence type="ECO:0000256" key="4">
    <source>
        <dbReference type="ARBA" id="ARBA00022741"/>
    </source>
</evidence>
<keyword evidence="7 9" id="KW-0472">Membrane</keyword>
<dbReference type="SMART" id="SM00382">
    <property type="entry name" value="AAA"/>
    <property type="match status" value="1"/>
</dbReference>
<dbReference type="PROSITE" id="PS50929">
    <property type="entry name" value="ABC_TM1F"/>
    <property type="match status" value="1"/>
</dbReference>
<feature type="transmembrane region" description="Helical" evidence="9">
    <location>
        <begin position="300"/>
        <end position="318"/>
    </location>
</feature>
<keyword evidence="6 9" id="KW-1133">Transmembrane helix</keyword>
<dbReference type="GO" id="GO:0015421">
    <property type="term" value="F:ABC-type oligopeptide transporter activity"/>
    <property type="evidence" value="ECO:0007669"/>
    <property type="project" value="TreeGrafter"/>
</dbReference>
<accession>A0A562SXU5</accession>
<comment type="caution">
    <text evidence="12">The sequence shown here is derived from an EMBL/GenBank/DDBJ whole genome shotgun (WGS) entry which is preliminary data.</text>
</comment>
<dbReference type="FunFam" id="3.40.50.300:FF:000218">
    <property type="entry name" value="Multidrug ABC transporter ATP-binding protein"/>
    <property type="match status" value="1"/>
</dbReference>
<keyword evidence="5 12" id="KW-0067">ATP-binding</keyword>
<feature type="domain" description="ABC transmembrane type-1" evidence="11">
    <location>
        <begin position="43"/>
        <end position="330"/>
    </location>
</feature>
<feature type="domain" description="ABC transporter" evidence="10">
    <location>
        <begin position="364"/>
        <end position="603"/>
    </location>
</feature>
<dbReference type="SUPFAM" id="SSF52540">
    <property type="entry name" value="P-loop containing nucleoside triphosphate hydrolases"/>
    <property type="match status" value="1"/>
</dbReference>
<dbReference type="EMBL" id="VLLF01000006">
    <property type="protein sequence ID" value="TWI86112.1"/>
    <property type="molecule type" value="Genomic_DNA"/>
</dbReference>
<keyword evidence="13" id="KW-1185">Reference proteome</keyword>
<evidence type="ECO:0000259" key="11">
    <source>
        <dbReference type="PROSITE" id="PS50929"/>
    </source>
</evidence>
<dbReference type="Pfam" id="PF00005">
    <property type="entry name" value="ABC_tran"/>
    <property type="match status" value="1"/>
</dbReference>
<evidence type="ECO:0000313" key="13">
    <source>
        <dbReference type="Proteomes" id="UP000320593"/>
    </source>
</evidence>
<evidence type="ECO:0000256" key="1">
    <source>
        <dbReference type="ARBA" id="ARBA00004651"/>
    </source>
</evidence>
<dbReference type="RefSeq" id="WP_425280826.1">
    <property type="nucleotide sequence ID" value="NZ_VLLF01000006.1"/>
</dbReference>
<organism evidence="12 13">
    <name type="scientific">Roseibium hamelinense</name>
    <dbReference type="NCBI Taxonomy" id="150831"/>
    <lineage>
        <taxon>Bacteria</taxon>
        <taxon>Pseudomonadati</taxon>
        <taxon>Pseudomonadota</taxon>
        <taxon>Alphaproteobacteria</taxon>
        <taxon>Hyphomicrobiales</taxon>
        <taxon>Stappiaceae</taxon>
        <taxon>Roseibium</taxon>
    </lineage>
</organism>
<feature type="transmembrane region" description="Helical" evidence="9">
    <location>
        <begin position="83"/>
        <end position="107"/>
    </location>
</feature>
<evidence type="ECO:0000259" key="10">
    <source>
        <dbReference type="PROSITE" id="PS50893"/>
    </source>
</evidence>
<dbReference type="InterPro" id="IPR039421">
    <property type="entry name" value="Type_1_exporter"/>
</dbReference>
<evidence type="ECO:0000313" key="12">
    <source>
        <dbReference type="EMBL" id="TWI86112.1"/>
    </source>
</evidence>
<comment type="similarity">
    <text evidence="2">Belongs to the ABC transporter superfamily.</text>
</comment>
<evidence type="ECO:0000256" key="9">
    <source>
        <dbReference type="SAM" id="Phobius"/>
    </source>
</evidence>
<dbReference type="InterPro" id="IPR011527">
    <property type="entry name" value="ABC1_TM_dom"/>
</dbReference>
<dbReference type="InterPro" id="IPR036640">
    <property type="entry name" value="ABC1_TM_sf"/>
</dbReference>
<feature type="transmembrane region" description="Helical" evidence="9">
    <location>
        <begin position="270"/>
        <end position="294"/>
    </location>
</feature>
<dbReference type="InterPro" id="IPR027417">
    <property type="entry name" value="P-loop_NTPase"/>
</dbReference>
<dbReference type="Gene3D" id="3.40.50.300">
    <property type="entry name" value="P-loop containing nucleotide triphosphate hydrolases"/>
    <property type="match status" value="1"/>
</dbReference>
<dbReference type="AlphaFoldDB" id="A0A562SXU5"/>
<feature type="transmembrane region" description="Helical" evidence="9">
    <location>
        <begin position="185"/>
        <end position="206"/>
    </location>
</feature>
<dbReference type="InterPro" id="IPR003593">
    <property type="entry name" value="AAA+_ATPase"/>
</dbReference>
<evidence type="ECO:0000256" key="8">
    <source>
        <dbReference type="ARBA" id="ARBA00024725"/>
    </source>
</evidence>